<dbReference type="InterPro" id="IPR035669">
    <property type="entry name" value="SGNH_plant_lipase-like"/>
</dbReference>
<feature type="signal peptide" evidence="5">
    <location>
        <begin position="1"/>
        <end position="24"/>
    </location>
</feature>
<keyword evidence="5" id="KW-0732">Signal</keyword>
<reference evidence="6 7" key="1">
    <citation type="submission" date="2024-03" db="EMBL/GenBank/DDBJ databases">
        <authorList>
            <person name="Martinez-Hernandez J."/>
        </authorList>
    </citation>
    <scope>NUCLEOTIDE SEQUENCE [LARGE SCALE GENOMIC DNA]</scope>
</reference>
<evidence type="ECO:0008006" key="8">
    <source>
        <dbReference type="Google" id="ProtNLM"/>
    </source>
</evidence>
<sequence length="351" mass="38989">MYSYNKLFTLLSLFAILYLSGQRGFQVEGRKTKHAPKKLFVFGDSYCDTGNIKKALANSWKYPYGITFPGKPVGRFSDGRVFADYLAKHLKLKSPIPFNLRKVAPKQQKFGINFAFGGTGAFDTLVRGPNLTTQIDSFEKLIKYKQYDVSDLKNSVALVSVAGNDYSYYLTTTNGSYTGIPSFIASLVNQTTIDLIRLKKLGVKKIVVDGLQPFGCLPTATALSSFKQCNGTANAIASLHNTLLTQSVAKLNQQNKDHPSFIILNFYDAFLTVLENPSKHNIENPLKPCCAGVSSEYNCGSVDNNNVKKYTVCDNPKKAFFWDAVHPTQAGWHAVFHELKSTKALHQILHN</sequence>
<evidence type="ECO:0000256" key="4">
    <source>
        <dbReference type="ARBA" id="ARBA00023098"/>
    </source>
</evidence>
<dbReference type="Pfam" id="PF00657">
    <property type="entry name" value="Lipase_GDSL"/>
    <property type="match status" value="1"/>
</dbReference>
<evidence type="ECO:0000313" key="7">
    <source>
        <dbReference type="Proteomes" id="UP001497480"/>
    </source>
</evidence>
<dbReference type="GO" id="GO:0016788">
    <property type="term" value="F:hydrolase activity, acting on ester bonds"/>
    <property type="evidence" value="ECO:0007669"/>
    <property type="project" value="InterPro"/>
</dbReference>
<dbReference type="EMBL" id="CAXHTB010000019">
    <property type="protein sequence ID" value="CAL0326748.1"/>
    <property type="molecule type" value="Genomic_DNA"/>
</dbReference>
<protein>
    <recommendedName>
        <fullName evidence="8">GDSL esterase/lipase</fullName>
    </recommendedName>
</protein>
<dbReference type="Gene3D" id="3.40.50.1110">
    <property type="entry name" value="SGNH hydrolase"/>
    <property type="match status" value="1"/>
</dbReference>
<dbReference type="PANTHER" id="PTHR46020">
    <property type="entry name" value="OSJNBB0059K02.9 PROTEIN"/>
    <property type="match status" value="1"/>
</dbReference>
<comment type="similarity">
    <text evidence="1">Belongs to the 'GDSL' lipolytic enzyme family.</text>
</comment>
<organism evidence="6 7">
    <name type="scientific">Lupinus luteus</name>
    <name type="common">European yellow lupine</name>
    <dbReference type="NCBI Taxonomy" id="3873"/>
    <lineage>
        <taxon>Eukaryota</taxon>
        <taxon>Viridiplantae</taxon>
        <taxon>Streptophyta</taxon>
        <taxon>Embryophyta</taxon>
        <taxon>Tracheophyta</taxon>
        <taxon>Spermatophyta</taxon>
        <taxon>Magnoliopsida</taxon>
        <taxon>eudicotyledons</taxon>
        <taxon>Gunneridae</taxon>
        <taxon>Pentapetalae</taxon>
        <taxon>rosids</taxon>
        <taxon>fabids</taxon>
        <taxon>Fabales</taxon>
        <taxon>Fabaceae</taxon>
        <taxon>Papilionoideae</taxon>
        <taxon>50 kb inversion clade</taxon>
        <taxon>genistoids sensu lato</taxon>
        <taxon>core genistoids</taxon>
        <taxon>Genisteae</taxon>
        <taxon>Lupinus</taxon>
    </lineage>
</organism>
<keyword evidence="3" id="KW-0442">Lipid degradation</keyword>
<dbReference type="Proteomes" id="UP001497480">
    <property type="component" value="Unassembled WGS sequence"/>
</dbReference>
<dbReference type="SUPFAM" id="SSF52266">
    <property type="entry name" value="SGNH hydrolase"/>
    <property type="match status" value="1"/>
</dbReference>
<accession>A0AAV1XZK8</accession>
<evidence type="ECO:0000256" key="2">
    <source>
        <dbReference type="ARBA" id="ARBA00022801"/>
    </source>
</evidence>
<name>A0AAV1XZK8_LUPLU</name>
<evidence type="ECO:0000313" key="6">
    <source>
        <dbReference type="EMBL" id="CAL0326748.1"/>
    </source>
</evidence>
<comment type="caution">
    <text evidence="6">The sequence shown here is derived from an EMBL/GenBank/DDBJ whole genome shotgun (WGS) entry which is preliminary data.</text>
</comment>
<dbReference type="AlphaFoldDB" id="A0AAV1XZK8"/>
<evidence type="ECO:0000256" key="3">
    <source>
        <dbReference type="ARBA" id="ARBA00022963"/>
    </source>
</evidence>
<evidence type="ECO:0000256" key="1">
    <source>
        <dbReference type="ARBA" id="ARBA00008668"/>
    </source>
</evidence>
<dbReference type="GO" id="GO:0016042">
    <property type="term" value="P:lipid catabolic process"/>
    <property type="evidence" value="ECO:0007669"/>
    <property type="project" value="UniProtKB-KW"/>
</dbReference>
<evidence type="ECO:0000256" key="5">
    <source>
        <dbReference type="SAM" id="SignalP"/>
    </source>
</evidence>
<proteinExistence type="inferred from homology"/>
<feature type="chain" id="PRO_5043516794" description="GDSL esterase/lipase" evidence="5">
    <location>
        <begin position="25"/>
        <end position="351"/>
    </location>
</feature>
<keyword evidence="7" id="KW-1185">Reference proteome</keyword>
<dbReference type="CDD" id="cd01837">
    <property type="entry name" value="SGNH_plant_lipase_like"/>
    <property type="match status" value="1"/>
</dbReference>
<keyword evidence="2" id="KW-0378">Hydrolase</keyword>
<dbReference type="InterPro" id="IPR036514">
    <property type="entry name" value="SGNH_hydro_sf"/>
</dbReference>
<keyword evidence="4" id="KW-0443">Lipid metabolism</keyword>
<gene>
    <name evidence="6" type="ORF">LLUT_LOCUS27808</name>
</gene>
<dbReference type="PANTHER" id="PTHR46020:SF32">
    <property type="entry name" value="GDSL ESTERASE_LIPASE"/>
    <property type="match status" value="1"/>
</dbReference>
<dbReference type="InterPro" id="IPR001087">
    <property type="entry name" value="GDSL"/>
</dbReference>